<evidence type="ECO:0000313" key="2">
    <source>
        <dbReference type="Proteomes" id="UP000683246"/>
    </source>
</evidence>
<organism evidence="1 2">
    <name type="scientific">Vallitalea pronyensis</name>
    <dbReference type="NCBI Taxonomy" id="1348613"/>
    <lineage>
        <taxon>Bacteria</taxon>
        <taxon>Bacillati</taxon>
        <taxon>Bacillota</taxon>
        <taxon>Clostridia</taxon>
        <taxon>Lachnospirales</taxon>
        <taxon>Vallitaleaceae</taxon>
        <taxon>Vallitalea</taxon>
    </lineage>
</organism>
<evidence type="ECO:0000313" key="1">
    <source>
        <dbReference type="EMBL" id="QUI20860.1"/>
    </source>
</evidence>
<dbReference type="RefSeq" id="WP_212696318.1">
    <property type="nucleotide sequence ID" value="NZ_CP058649.1"/>
</dbReference>
<sequence>MRRRVSKIGLLVLLVVSIGGYNQWKYGDMLYLFRPALKVETLVCYSDMDGDGLDDKTDIVEGARLEVKNHTTYRSEYYQGGYPPEDEGVCTDVIWRAFKHAGYLLKDDMDQDIAMNTHDYPRINQPDPNIDFRRVKNQHQFFKKYMDKLTTQLIPYDKENLKEWQGGDIIILSRPDHIAVISNKRRKDGVPYVIHNAYDYPREEDKLLSWQERGKIIGHFRFKYKTVS</sequence>
<dbReference type="EMBL" id="CP058649">
    <property type="protein sequence ID" value="QUI20860.1"/>
    <property type="molecule type" value="Genomic_DNA"/>
</dbReference>
<dbReference type="AlphaFoldDB" id="A0A8J8SES9"/>
<accession>A0A8J8SES9</accession>
<proteinExistence type="predicted"/>
<protein>
    <submittedName>
        <fullName evidence="1">DUF1287 domain-containing protein</fullName>
    </submittedName>
</protein>
<dbReference type="InterPro" id="IPR009706">
    <property type="entry name" value="DUF1287"/>
</dbReference>
<gene>
    <name evidence="1" type="ORF">HZI73_00400</name>
</gene>
<dbReference type="Proteomes" id="UP000683246">
    <property type="component" value="Chromosome"/>
</dbReference>
<reference evidence="1" key="1">
    <citation type="submission" date="2020-07" db="EMBL/GenBank/DDBJ databases">
        <title>Vallitalea pronyensis genome.</title>
        <authorList>
            <person name="Postec A."/>
        </authorList>
    </citation>
    <scope>NUCLEOTIDE SEQUENCE</scope>
    <source>
        <strain evidence="1">FatNI3</strain>
    </source>
</reference>
<name>A0A8J8SES9_9FIRM</name>
<dbReference type="KEGG" id="vpy:HZI73_00400"/>
<keyword evidence="2" id="KW-1185">Reference proteome</keyword>
<dbReference type="Pfam" id="PF06940">
    <property type="entry name" value="DUF1287"/>
    <property type="match status" value="1"/>
</dbReference>